<dbReference type="CDD" id="cd23024">
    <property type="entry name" value="zf-HIT_ZNHIT2-3"/>
    <property type="match status" value="1"/>
</dbReference>
<accession>G4YWG0</accession>
<dbReference type="PROSITE" id="PS51083">
    <property type="entry name" value="ZF_HIT"/>
    <property type="match status" value="1"/>
</dbReference>
<dbReference type="AlphaFoldDB" id="G4YWG0"/>
<dbReference type="EMBL" id="JH159152">
    <property type="protein sequence ID" value="EGZ25606.1"/>
    <property type="molecule type" value="Genomic_DNA"/>
</dbReference>
<evidence type="ECO:0000313" key="5">
    <source>
        <dbReference type="Proteomes" id="UP000002640"/>
    </source>
</evidence>
<dbReference type="GeneID" id="20655607"/>
<dbReference type="Gene3D" id="3.30.60.190">
    <property type="match status" value="1"/>
</dbReference>
<keyword evidence="2" id="KW-0175">Coiled coil</keyword>
<dbReference type="InterPro" id="IPR039646">
    <property type="entry name" value="ZNHIT2"/>
</dbReference>
<name>G4YWG0_PHYSP</name>
<keyword evidence="1" id="KW-0862">Zinc</keyword>
<gene>
    <name evidence="4" type="ORF">PHYSODRAFT_483309</name>
</gene>
<reference evidence="4 5" key="1">
    <citation type="journal article" date="2006" name="Science">
        <title>Phytophthora genome sequences uncover evolutionary origins and mechanisms of pathogenesis.</title>
        <authorList>
            <person name="Tyler B.M."/>
            <person name="Tripathy S."/>
            <person name="Zhang X."/>
            <person name="Dehal P."/>
            <person name="Jiang R.H."/>
            <person name="Aerts A."/>
            <person name="Arredondo F.D."/>
            <person name="Baxter L."/>
            <person name="Bensasson D."/>
            <person name="Beynon J.L."/>
            <person name="Chapman J."/>
            <person name="Damasceno C.M."/>
            <person name="Dorrance A.E."/>
            <person name="Dou D."/>
            <person name="Dickerman A.W."/>
            <person name="Dubchak I.L."/>
            <person name="Garbelotto M."/>
            <person name="Gijzen M."/>
            <person name="Gordon S.G."/>
            <person name="Govers F."/>
            <person name="Grunwald N.J."/>
            <person name="Huang W."/>
            <person name="Ivors K.L."/>
            <person name="Jones R.W."/>
            <person name="Kamoun S."/>
            <person name="Krampis K."/>
            <person name="Lamour K.H."/>
            <person name="Lee M.K."/>
            <person name="McDonald W.H."/>
            <person name="Medina M."/>
            <person name="Meijer H.J."/>
            <person name="Nordberg E.K."/>
            <person name="Maclean D.J."/>
            <person name="Ospina-Giraldo M.D."/>
            <person name="Morris P.F."/>
            <person name="Phuntumart V."/>
            <person name="Putnam N.H."/>
            <person name="Rash S."/>
            <person name="Rose J.K."/>
            <person name="Sakihama Y."/>
            <person name="Salamov A.A."/>
            <person name="Savidor A."/>
            <person name="Scheuring C.F."/>
            <person name="Smith B.M."/>
            <person name="Sobral B.W."/>
            <person name="Terry A."/>
            <person name="Torto-Alalibo T.A."/>
            <person name="Win J."/>
            <person name="Xu Z."/>
            <person name="Zhang H."/>
            <person name="Grigoriev I.V."/>
            <person name="Rokhsar D.S."/>
            <person name="Boore J.L."/>
        </authorList>
    </citation>
    <scope>NUCLEOTIDE SEQUENCE [LARGE SCALE GENOMIC DNA]</scope>
    <source>
        <strain evidence="4 5">P6497</strain>
    </source>
</reference>
<dbReference type="InParanoid" id="G4YWG0"/>
<organism evidence="4 5">
    <name type="scientific">Phytophthora sojae (strain P6497)</name>
    <name type="common">Soybean stem and root rot agent</name>
    <name type="synonym">Phytophthora megasperma f. sp. glycines</name>
    <dbReference type="NCBI Taxonomy" id="1094619"/>
    <lineage>
        <taxon>Eukaryota</taxon>
        <taxon>Sar</taxon>
        <taxon>Stramenopiles</taxon>
        <taxon>Oomycota</taxon>
        <taxon>Peronosporomycetes</taxon>
        <taxon>Peronosporales</taxon>
        <taxon>Peronosporaceae</taxon>
        <taxon>Phytophthora</taxon>
    </lineage>
</organism>
<feature type="coiled-coil region" evidence="2">
    <location>
        <begin position="98"/>
        <end position="125"/>
    </location>
</feature>
<evidence type="ECO:0000313" key="4">
    <source>
        <dbReference type="EMBL" id="EGZ25606.1"/>
    </source>
</evidence>
<proteinExistence type="predicted"/>
<dbReference type="SUPFAM" id="SSF144232">
    <property type="entry name" value="HIT/MYND zinc finger-like"/>
    <property type="match status" value="1"/>
</dbReference>
<dbReference type="GO" id="GO:0008270">
    <property type="term" value="F:zinc ion binding"/>
    <property type="evidence" value="ECO:0007669"/>
    <property type="project" value="UniProtKB-UniRule"/>
</dbReference>
<dbReference type="PANTHER" id="PTHR15555">
    <property type="entry name" value="ZINC FINGER HIT DOMAIN CONTAINING PROTEIN 2 PROTEIN FON -RELATED"/>
    <property type="match status" value="1"/>
</dbReference>
<dbReference type="SMR" id="G4YWG0"/>
<dbReference type="Proteomes" id="UP000002640">
    <property type="component" value="Unassembled WGS sequence"/>
</dbReference>
<dbReference type="OMA" id="LMPDYKP"/>
<dbReference type="Pfam" id="PF04438">
    <property type="entry name" value="zf-HIT"/>
    <property type="match status" value="1"/>
</dbReference>
<dbReference type="InterPro" id="IPR007529">
    <property type="entry name" value="Znf_HIT"/>
</dbReference>
<protein>
    <recommendedName>
        <fullName evidence="3">HIT-type domain-containing protein</fullName>
    </recommendedName>
</protein>
<dbReference type="KEGG" id="psoj:PHYSODRAFT_483309"/>
<dbReference type="RefSeq" id="XP_009520894.1">
    <property type="nucleotide sequence ID" value="XM_009522599.1"/>
</dbReference>
<keyword evidence="1" id="KW-0863">Zinc-finger</keyword>
<dbReference type="PANTHER" id="PTHR15555:SF0">
    <property type="entry name" value="ZINC FINGER HIT DOMAIN-CONTAINING PROTEIN 2"/>
    <property type="match status" value="1"/>
</dbReference>
<evidence type="ECO:0000259" key="3">
    <source>
        <dbReference type="PROSITE" id="PS51083"/>
    </source>
</evidence>
<keyword evidence="5" id="KW-1185">Reference proteome</keyword>
<dbReference type="STRING" id="1094619.G4YWG0"/>
<sequence length="430" mass="48426">MERVPIRFGSLRTSVKPSPNVSAAPLLGEGPSVSNASLARVCRVCTNREARYTCPRCNTPYCSVDCYRSHGEGCTEQFFESHVRSEMQLASNARGDDEKKQQKSIQELLERVQKFQEEQQQLADGEEDDDEEALAQRMQELAMLDAAGELTLESLTPEERRKFLGEVADGRLGKLVQLWSPWWLMSERKYRSETSARRRQLILEEIGGEENTEEEEEFETEGAVTVEPTVLYPVGLFTNSDAQKVPKNMEALLPGGRQPSPCLRYHLVEVLFAYVLVLRAFNGDYAQDVAEAALLLLDMCQVLSADARYESVEHVCLACLEKQSTEGSAATALAVQDVQQILRTDVFRLDALSDMRALLERYQRDLEGTSTDSDKQAKRERKAAVKKLAAVQKKLVFYQTWAYLTPLEDFQALAAEVEAYTKDKELLGAK</sequence>
<keyword evidence="1" id="KW-0479">Metal-binding</keyword>
<evidence type="ECO:0000256" key="2">
    <source>
        <dbReference type="SAM" id="Coils"/>
    </source>
</evidence>
<evidence type="ECO:0000256" key="1">
    <source>
        <dbReference type="PROSITE-ProRule" id="PRU00453"/>
    </source>
</evidence>
<feature type="domain" description="HIT-type" evidence="3">
    <location>
        <begin position="42"/>
        <end position="74"/>
    </location>
</feature>